<name>A0A2P2L5L8_RHIMU</name>
<organism evidence="1">
    <name type="scientific">Rhizophora mucronata</name>
    <name type="common">Asiatic mangrove</name>
    <dbReference type="NCBI Taxonomy" id="61149"/>
    <lineage>
        <taxon>Eukaryota</taxon>
        <taxon>Viridiplantae</taxon>
        <taxon>Streptophyta</taxon>
        <taxon>Embryophyta</taxon>
        <taxon>Tracheophyta</taxon>
        <taxon>Spermatophyta</taxon>
        <taxon>Magnoliopsida</taxon>
        <taxon>eudicotyledons</taxon>
        <taxon>Gunneridae</taxon>
        <taxon>Pentapetalae</taxon>
        <taxon>rosids</taxon>
        <taxon>fabids</taxon>
        <taxon>Malpighiales</taxon>
        <taxon>Rhizophoraceae</taxon>
        <taxon>Rhizophora</taxon>
    </lineage>
</organism>
<dbReference type="GO" id="GO:0004045">
    <property type="term" value="F:peptidyl-tRNA hydrolase activity"/>
    <property type="evidence" value="ECO:0007669"/>
    <property type="project" value="InterPro"/>
</dbReference>
<dbReference type="EMBL" id="GGEC01032794">
    <property type="protein sequence ID" value="MBX13278.1"/>
    <property type="molecule type" value="Transcribed_RNA"/>
</dbReference>
<protein>
    <submittedName>
        <fullName evidence="1">Peptidyl-tRNA hydrolase</fullName>
    </submittedName>
</protein>
<evidence type="ECO:0000313" key="1">
    <source>
        <dbReference type="EMBL" id="MBX13278.1"/>
    </source>
</evidence>
<accession>A0A2P2L5L8</accession>
<keyword evidence="1" id="KW-0378">Hydrolase</keyword>
<dbReference type="Pfam" id="PF01195">
    <property type="entry name" value="Pept_tRNA_hydro"/>
    <property type="match status" value="1"/>
</dbReference>
<dbReference type="PANTHER" id="PTHR17224:SF3">
    <property type="entry name" value="CHLOROPLASTIC GROUP IIB INTRON SPLICING FACILITATOR CRS2-B, CHLOROPLASTIC"/>
    <property type="match status" value="1"/>
</dbReference>
<dbReference type="InterPro" id="IPR036416">
    <property type="entry name" value="Pept_tRNA_hydro_sf"/>
</dbReference>
<dbReference type="Gene3D" id="3.40.50.1470">
    <property type="entry name" value="Peptidyl-tRNA hydrolase"/>
    <property type="match status" value="1"/>
</dbReference>
<dbReference type="SUPFAM" id="SSF53178">
    <property type="entry name" value="Peptidyl-tRNA hydrolase-like"/>
    <property type="match status" value="1"/>
</dbReference>
<proteinExistence type="predicted"/>
<dbReference type="PANTHER" id="PTHR17224">
    <property type="entry name" value="PEPTIDYL-TRNA HYDROLASE"/>
    <property type="match status" value="1"/>
</dbReference>
<reference evidence="1" key="1">
    <citation type="submission" date="2018-02" db="EMBL/GenBank/DDBJ databases">
        <title>Rhizophora mucronata_Transcriptome.</title>
        <authorList>
            <person name="Meera S.P."/>
            <person name="Sreeshan A."/>
            <person name="Augustine A."/>
        </authorList>
    </citation>
    <scope>NUCLEOTIDE SEQUENCE</scope>
    <source>
        <tissue evidence="1">Leaf</tissue>
    </source>
</reference>
<sequence length="98" mass="11381">MRKYLKCEFLISFCRVKSVMNHLEGHHEFPRLCIGIGNPPGTMDMKAFLLQKFSSTEREQMDAALEQGVDAVRNLVSHGFNYGIKRFNLGQKYKYHKV</sequence>
<dbReference type="InterPro" id="IPR001328">
    <property type="entry name" value="Pept_tRNA_hydro"/>
</dbReference>
<dbReference type="AlphaFoldDB" id="A0A2P2L5L8"/>